<evidence type="ECO:0000256" key="1">
    <source>
        <dbReference type="SAM" id="MobiDB-lite"/>
    </source>
</evidence>
<protein>
    <submittedName>
        <fullName evidence="2">Uncharacterized protein</fullName>
    </submittedName>
</protein>
<reference evidence="2 3" key="1">
    <citation type="journal article" date="2022" name="Allergy">
        <title>Genome assembly and annotation of Periplaneta americana reveal a comprehensive cockroach allergen profile.</title>
        <authorList>
            <person name="Wang L."/>
            <person name="Xiong Q."/>
            <person name="Saelim N."/>
            <person name="Wang L."/>
            <person name="Nong W."/>
            <person name="Wan A.T."/>
            <person name="Shi M."/>
            <person name="Liu X."/>
            <person name="Cao Q."/>
            <person name="Hui J.H.L."/>
            <person name="Sookrung N."/>
            <person name="Leung T.F."/>
            <person name="Tungtrongchitr A."/>
            <person name="Tsui S.K.W."/>
        </authorList>
    </citation>
    <scope>NUCLEOTIDE SEQUENCE [LARGE SCALE GENOMIC DNA]</scope>
    <source>
        <strain evidence="2">PWHHKU_190912</strain>
    </source>
</reference>
<comment type="caution">
    <text evidence="2">The sequence shown here is derived from an EMBL/GenBank/DDBJ whole genome shotgun (WGS) entry which is preliminary data.</text>
</comment>
<organism evidence="2 3">
    <name type="scientific">Periplaneta americana</name>
    <name type="common">American cockroach</name>
    <name type="synonym">Blatta americana</name>
    <dbReference type="NCBI Taxonomy" id="6978"/>
    <lineage>
        <taxon>Eukaryota</taxon>
        <taxon>Metazoa</taxon>
        <taxon>Ecdysozoa</taxon>
        <taxon>Arthropoda</taxon>
        <taxon>Hexapoda</taxon>
        <taxon>Insecta</taxon>
        <taxon>Pterygota</taxon>
        <taxon>Neoptera</taxon>
        <taxon>Polyneoptera</taxon>
        <taxon>Dictyoptera</taxon>
        <taxon>Blattodea</taxon>
        <taxon>Blattoidea</taxon>
        <taxon>Blattidae</taxon>
        <taxon>Blattinae</taxon>
        <taxon>Periplaneta</taxon>
    </lineage>
</organism>
<keyword evidence="3" id="KW-1185">Reference proteome</keyword>
<sequence length="193" mass="22520">MSEVARVRTSSHPAGETSEKVSRAGCQRREWQSCLGAAEATIYAKMNSEQCYACLATISSKYAKKKQKRKCMYLASEWNEGDNADEMGSGFSTDSYPEFAHIVLRENLEKSSIRRLRCARHVARMGEYRNAYRVLLGRPEEKRPLEKPRRRWEDNIKMDLREVEYDDKDWINLAQDRDRWGVYVRAAMNLRVP</sequence>
<dbReference type="Proteomes" id="UP001148838">
    <property type="component" value="Unassembled WGS sequence"/>
</dbReference>
<gene>
    <name evidence="2" type="ORF">ANN_07733</name>
</gene>
<dbReference type="EMBL" id="JAJSOF020000017">
    <property type="protein sequence ID" value="KAJ4439605.1"/>
    <property type="molecule type" value="Genomic_DNA"/>
</dbReference>
<name>A0ABQ8T1P1_PERAM</name>
<proteinExistence type="predicted"/>
<accession>A0ABQ8T1P1</accession>
<evidence type="ECO:0000313" key="2">
    <source>
        <dbReference type="EMBL" id="KAJ4439605.1"/>
    </source>
</evidence>
<feature type="region of interest" description="Disordered" evidence="1">
    <location>
        <begin position="1"/>
        <end position="23"/>
    </location>
</feature>
<evidence type="ECO:0000313" key="3">
    <source>
        <dbReference type="Proteomes" id="UP001148838"/>
    </source>
</evidence>